<proteinExistence type="predicted"/>
<evidence type="ECO:0000313" key="2">
    <source>
        <dbReference type="EMBL" id="QES90068.1"/>
    </source>
</evidence>
<dbReference type="OrthoDB" id="1097715at2"/>
<dbReference type="Pfam" id="PF14059">
    <property type="entry name" value="DUF4251"/>
    <property type="match status" value="1"/>
</dbReference>
<dbReference type="InterPro" id="IPR025347">
    <property type="entry name" value="DUF4251"/>
</dbReference>
<keyword evidence="1" id="KW-0732">Signal</keyword>
<protein>
    <submittedName>
        <fullName evidence="2">DUF4251 domain-containing protein</fullName>
    </submittedName>
</protein>
<name>A0A5P2G5Y8_9BACT</name>
<dbReference type="Proteomes" id="UP000292424">
    <property type="component" value="Chromosome"/>
</dbReference>
<feature type="signal peptide" evidence="1">
    <location>
        <begin position="1"/>
        <end position="20"/>
    </location>
</feature>
<dbReference type="Gene3D" id="2.40.128.410">
    <property type="match status" value="1"/>
</dbReference>
<gene>
    <name evidence="2" type="ORF">E0W69_015860</name>
</gene>
<accession>A0A5P2G5Y8</accession>
<dbReference type="AlphaFoldDB" id="A0A5P2G5Y8"/>
<keyword evidence="3" id="KW-1185">Reference proteome</keyword>
<dbReference type="RefSeq" id="WP_131331024.1">
    <property type="nucleotide sequence ID" value="NZ_CP044016.1"/>
</dbReference>
<sequence>MRQLIVFFSMIMLIFSCNSAKNQVTKVAEIDSITKMILDTNFVFHARNANPMAGGNVILNYNYTLTVKSDSIIGWLPYFGRSFSAPLNPSDGGVKFTTTRYKYDIQPNKKKSMYQIHIVPKDLGMFATVNDVQQIWMNVGTSGYATVQIVSNTRTPISYTGTIEKK</sequence>
<dbReference type="KEGG" id="arac:E0W69_015860"/>
<dbReference type="PROSITE" id="PS51257">
    <property type="entry name" value="PROKAR_LIPOPROTEIN"/>
    <property type="match status" value="1"/>
</dbReference>
<evidence type="ECO:0000256" key="1">
    <source>
        <dbReference type="SAM" id="SignalP"/>
    </source>
</evidence>
<reference evidence="2 3" key="1">
    <citation type="submission" date="2019-09" db="EMBL/GenBank/DDBJ databases">
        <title>Complete genome sequence of Arachidicoccus sp. B3-10 isolated from apple orchard soil.</title>
        <authorList>
            <person name="Kim H.S."/>
            <person name="Han K.-I."/>
            <person name="Suh M.K."/>
            <person name="Lee K.C."/>
            <person name="Eom M.K."/>
            <person name="Kim J.-S."/>
            <person name="Kang S.W."/>
            <person name="Sin Y."/>
            <person name="Lee J.-S."/>
        </authorList>
    </citation>
    <scope>NUCLEOTIDE SEQUENCE [LARGE SCALE GENOMIC DNA]</scope>
    <source>
        <strain evidence="2 3">B3-10</strain>
    </source>
</reference>
<organism evidence="2 3">
    <name type="scientific">Rhizosphaericola mali</name>
    <dbReference type="NCBI Taxonomy" id="2545455"/>
    <lineage>
        <taxon>Bacteria</taxon>
        <taxon>Pseudomonadati</taxon>
        <taxon>Bacteroidota</taxon>
        <taxon>Chitinophagia</taxon>
        <taxon>Chitinophagales</taxon>
        <taxon>Chitinophagaceae</taxon>
        <taxon>Rhizosphaericola</taxon>
    </lineage>
</organism>
<dbReference type="EMBL" id="CP044016">
    <property type="protein sequence ID" value="QES90068.1"/>
    <property type="molecule type" value="Genomic_DNA"/>
</dbReference>
<feature type="chain" id="PRO_5024282413" evidence="1">
    <location>
        <begin position="21"/>
        <end position="166"/>
    </location>
</feature>
<evidence type="ECO:0000313" key="3">
    <source>
        <dbReference type="Proteomes" id="UP000292424"/>
    </source>
</evidence>